<proteinExistence type="predicted"/>
<dbReference type="AlphaFoldDB" id="A0A0A9GY56"/>
<reference evidence="2" key="1">
    <citation type="submission" date="2014-09" db="EMBL/GenBank/DDBJ databases">
        <authorList>
            <person name="Magalhaes I.L.F."/>
            <person name="Oliveira U."/>
            <person name="Santos F.R."/>
            <person name="Vidigal T.H.D.A."/>
            <person name="Brescovit A.D."/>
            <person name="Santos A.J."/>
        </authorList>
    </citation>
    <scope>NUCLEOTIDE SEQUENCE</scope>
    <source>
        <tissue evidence="2">Shoot tissue taken approximately 20 cm above the soil surface</tissue>
    </source>
</reference>
<evidence type="ECO:0000313" key="2">
    <source>
        <dbReference type="EMBL" id="JAE29930.1"/>
    </source>
</evidence>
<dbReference type="EMBL" id="GBRH01167966">
    <property type="protein sequence ID" value="JAE29930.1"/>
    <property type="molecule type" value="Transcribed_RNA"/>
</dbReference>
<sequence length="28" mass="3264">MPISTSCNIPRTLGKRRRQKQYASMLNI</sequence>
<protein>
    <submittedName>
        <fullName evidence="2">Uncharacterized protein</fullName>
    </submittedName>
</protein>
<organism evidence="2">
    <name type="scientific">Arundo donax</name>
    <name type="common">Giant reed</name>
    <name type="synonym">Donax arundinaceus</name>
    <dbReference type="NCBI Taxonomy" id="35708"/>
    <lineage>
        <taxon>Eukaryota</taxon>
        <taxon>Viridiplantae</taxon>
        <taxon>Streptophyta</taxon>
        <taxon>Embryophyta</taxon>
        <taxon>Tracheophyta</taxon>
        <taxon>Spermatophyta</taxon>
        <taxon>Magnoliopsida</taxon>
        <taxon>Liliopsida</taxon>
        <taxon>Poales</taxon>
        <taxon>Poaceae</taxon>
        <taxon>PACMAD clade</taxon>
        <taxon>Arundinoideae</taxon>
        <taxon>Arundineae</taxon>
        <taxon>Arundo</taxon>
    </lineage>
</organism>
<reference evidence="2" key="2">
    <citation type="journal article" date="2015" name="Data Brief">
        <title>Shoot transcriptome of the giant reed, Arundo donax.</title>
        <authorList>
            <person name="Barrero R.A."/>
            <person name="Guerrero F.D."/>
            <person name="Moolhuijzen P."/>
            <person name="Goolsby J.A."/>
            <person name="Tidwell J."/>
            <person name="Bellgard S.E."/>
            <person name="Bellgard M.I."/>
        </authorList>
    </citation>
    <scope>NUCLEOTIDE SEQUENCE</scope>
    <source>
        <tissue evidence="2">Shoot tissue taken approximately 20 cm above the soil surface</tissue>
    </source>
</reference>
<accession>A0A0A9GY56</accession>
<name>A0A0A9GY56_ARUDO</name>
<feature type="region of interest" description="Disordered" evidence="1">
    <location>
        <begin position="1"/>
        <end position="28"/>
    </location>
</feature>
<evidence type="ECO:0000256" key="1">
    <source>
        <dbReference type="SAM" id="MobiDB-lite"/>
    </source>
</evidence>